<dbReference type="InterPro" id="IPR011453">
    <property type="entry name" value="DUF1559"/>
</dbReference>
<organism evidence="3 4">
    <name type="scientific">Planctomicrobium piriforme</name>
    <dbReference type="NCBI Taxonomy" id="1576369"/>
    <lineage>
        <taxon>Bacteria</taxon>
        <taxon>Pseudomonadati</taxon>
        <taxon>Planctomycetota</taxon>
        <taxon>Planctomycetia</taxon>
        <taxon>Planctomycetales</taxon>
        <taxon>Planctomycetaceae</taxon>
        <taxon>Planctomicrobium</taxon>
    </lineage>
</organism>
<dbReference type="AlphaFoldDB" id="A0A1I3AWN9"/>
<reference evidence="4" key="1">
    <citation type="submission" date="2016-10" db="EMBL/GenBank/DDBJ databases">
        <authorList>
            <person name="Varghese N."/>
            <person name="Submissions S."/>
        </authorList>
    </citation>
    <scope>NUCLEOTIDE SEQUENCE [LARGE SCALE GENOMIC DNA]</scope>
    <source>
        <strain evidence="4">DSM 26348</strain>
    </source>
</reference>
<proteinExistence type="predicted"/>
<name>A0A1I3AWN9_9PLAN</name>
<evidence type="ECO:0000256" key="1">
    <source>
        <dbReference type="SAM" id="Phobius"/>
    </source>
</evidence>
<keyword evidence="1" id="KW-1133">Transmembrane helix</keyword>
<dbReference type="STRING" id="1576369.SAMN05421753_10198"/>
<gene>
    <name evidence="3" type="ORF">SAMN05421753_10198</name>
</gene>
<dbReference type="SUPFAM" id="SSF54523">
    <property type="entry name" value="Pili subunits"/>
    <property type="match status" value="1"/>
</dbReference>
<feature type="transmembrane region" description="Helical" evidence="1">
    <location>
        <begin position="21"/>
        <end position="43"/>
    </location>
</feature>
<dbReference type="InterPro" id="IPR027558">
    <property type="entry name" value="Pre_pil_HX9DG_C"/>
</dbReference>
<evidence type="ECO:0000313" key="3">
    <source>
        <dbReference type="EMBL" id="SFH54487.1"/>
    </source>
</evidence>
<dbReference type="Proteomes" id="UP000199518">
    <property type="component" value="Unassembled WGS sequence"/>
</dbReference>
<dbReference type="InterPro" id="IPR045584">
    <property type="entry name" value="Pilin-like"/>
</dbReference>
<dbReference type="NCBIfam" id="TIGR04294">
    <property type="entry name" value="pre_pil_HX9DG"/>
    <property type="match status" value="1"/>
</dbReference>
<sequence length="255" mass="28647">MTERSGSVRGQPSEKSRPKRSWARFFFEWGIVVVGLVILVAVLPPNLRDRAKEAVRRAQCRENLKQISLALHNYQEAYGSLPPAYLVDTKGNRLHSWRTLILPYLDQKLLYEKIDLSKPWDDPANAQARSTPVTAYRCPSAGLGATRTTYLAFTGDDFCFAPTRGRTLDEITDGLSKTVMILESDTSHSVDWMSPYDERSQSFPLFSIKTPQEVHPGGTYVTLADGSVRFIRTGVSRGTRRALMTIAGGEQVREY</sequence>
<evidence type="ECO:0000313" key="4">
    <source>
        <dbReference type="Proteomes" id="UP000199518"/>
    </source>
</evidence>
<keyword evidence="1" id="KW-0812">Transmembrane</keyword>
<keyword evidence="1" id="KW-0472">Membrane</keyword>
<dbReference type="EMBL" id="FOQD01000001">
    <property type="protein sequence ID" value="SFH54487.1"/>
    <property type="molecule type" value="Genomic_DNA"/>
</dbReference>
<dbReference type="OrthoDB" id="285651at2"/>
<accession>A0A1I3AWN9</accession>
<evidence type="ECO:0000259" key="2">
    <source>
        <dbReference type="Pfam" id="PF07596"/>
    </source>
</evidence>
<feature type="domain" description="DUF1559" evidence="2">
    <location>
        <begin position="50"/>
        <end position="142"/>
    </location>
</feature>
<dbReference type="PANTHER" id="PTHR30093">
    <property type="entry name" value="GENERAL SECRETION PATHWAY PROTEIN G"/>
    <property type="match status" value="1"/>
</dbReference>
<dbReference type="Pfam" id="PF07596">
    <property type="entry name" value="SBP_bac_10"/>
    <property type="match status" value="1"/>
</dbReference>
<keyword evidence="4" id="KW-1185">Reference proteome</keyword>
<dbReference type="PANTHER" id="PTHR30093:SF2">
    <property type="entry name" value="TYPE II SECRETION SYSTEM PROTEIN H"/>
    <property type="match status" value="1"/>
</dbReference>
<protein>
    <recommendedName>
        <fullName evidence="2">DUF1559 domain-containing protein</fullName>
    </recommendedName>
</protein>